<evidence type="ECO:0000313" key="6">
    <source>
        <dbReference type="Proteomes" id="UP001634394"/>
    </source>
</evidence>
<feature type="compositionally biased region" description="Polar residues" evidence="1">
    <location>
        <begin position="277"/>
        <end position="288"/>
    </location>
</feature>
<dbReference type="Pfam" id="PF16213">
    <property type="entry name" value="DCB"/>
    <property type="match status" value="1"/>
</dbReference>
<evidence type="ECO:0008006" key="7">
    <source>
        <dbReference type="Google" id="ProtNLM"/>
    </source>
</evidence>
<feature type="region of interest" description="Disordered" evidence="1">
    <location>
        <begin position="455"/>
        <end position="552"/>
    </location>
</feature>
<feature type="region of interest" description="Disordered" evidence="1">
    <location>
        <begin position="1361"/>
        <end position="1428"/>
    </location>
</feature>
<dbReference type="Proteomes" id="UP001634394">
    <property type="component" value="Unassembled WGS sequence"/>
</dbReference>
<feature type="region of interest" description="Disordered" evidence="1">
    <location>
        <begin position="276"/>
        <end position="301"/>
    </location>
</feature>
<evidence type="ECO:0000259" key="4">
    <source>
        <dbReference type="Pfam" id="PF20252"/>
    </source>
</evidence>
<dbReference type="Pfam" id="PF09324">
    <property type="entry name" value="Sec7-like_HDS"/>
    <property type="match status" value="1"/>
</dbReference>
<feature type="region of interest" description="Disordered" evidence="1">
    <location>
        <begin position="1860"/>
        <end position="1899"/>
    </location>
</feature>
<sequence length="2248" mass="249238">MEELLQGLVRDASAGKFSPLRKSCQAALDLLNNKDEVSLVPAYVLREKCLEPLQLALETRVKRLTTCAVSGIEKMLKDERFQSSLEADREEKWMPVQVLNAVYSTPNLPEDIQVDIIKLLLKMTFSNTLCMNARVITKVSQVYIDTYCTSANSVRGAIQAALTQLLGSFAEKLHSVNTVVDDDNDVLADFNAKGNSDAESLSKDIVTLLKFLIDKVVQAQSANQSKQAVPLLLEGIHAILVNSANTLNLNAGFQELIWKNLCPTLISLLGIPKAEPKTNQQPKSTTVQEEMGRGSGGSTVAPRLTPSTAKTIFNISVELTKMVGPVRSLRPVLESLFHRILLCPAPQYRHDALKAVKELLSSPEKVCDMTVTYVEDMSGAKSTSPTTPHTDLALLKLMVDSLQECCHSNDSAVCITSVICADELLGSVIQLCRGVGIASQASSVIHQRYNDSYLKRRPESVSESSVPDLTGRTKKLSGDNDSSTLPASFPFSEPKEDQIQGHTDKGEQCDMGQDQNHLSQGKDYQVEGQSNQGLGQSDPDDKGQEQSDQDQGQEINSFTTCKEDQGFVSEETVAKHEETRKRKLTRCCSKAEYHLVEKQSALAFMKALLDIIPSLMKLADINDVDSALQQFSSNCVAVICGQSSGDAQSYPSNAILNADGVYITSVTALSLSLKLQRLKFYETGDRSLVNVTENEFLDSILGSGLLLYVSPGWLTEVYRAILDTDLLSVAASQGVSDTQLDQTALITMLKDLDGLDSHEAGGQLLNGQLTSKLFDIDQNKSDSIVVEAGKKLARQILSSCWDGLLDILSVLLNGRSSCGITSSLALMLGTEGAREESYKAREAICTSLAGLQKAAQLCCNLGLQRRCEMVFALLANTSCVMEEQKHTQIVDVKAHKLPQIMQTKAKDVQLHASHVLSMDSIITAGLEMSSHSRDCWKHVFRCSAFISELEHIYFSSGKNQCNLPIIQQEQLTDSHIANENEDDPELYSVPVVPAVPVAPRINVQELIRQSRVESGWDRSISGGGVLNSTQASQAVCELSQAVDRLFEDAANNLNMKALLAFLVELCEASKQQLHKISKKIQEEEELPFAEPHLPVNSLHLFRLQHVLMKIVHSDRPLIHLLRAWITVSLHLVEAAGHRDRSISKMAVSCVHDYIIAVLSRYQELPYFHTNEMLCKAFENILCLELCDGDVQDQIVCSICELVEASAAEIRSGWRPLFGALRAVRIEYTTIEEVNEARQRHIEAVLDVFDVYLNTDNILVFANATVDCILCLLKYVRGPGEFEDSDDDDSDSINDYMMSSPSSENLCFPALKYLKQCSGILQSMWTMPACPVFHGADRIQINSLARNVDPNIPNMNFEKFSSFFPQEDSDTDSDNSETRPNGKQTEDQSKSETRPNGKQTEDQSKSESRPNSKQTEDQSKSESTVDHSLDLSQIVDEEKLFDCGSLASTDSGIGVLSEKLHPAGHAVENKLNEVSHQTYKPDRSSIFSFEHLDNKTGILNVWYLLLEGLAGALSACPKSYQPQTMETLFELLKSVSKVPGPHFAIRCVNHLLLPMLQSWLRWGSHKYRFWETGATNFKQCCGHTSDLLVDFIKEFIGIYNYLLVLHILLSAGAHFTSTMWQIAVDGLENALKVTTYPLRQLMLLFHANSENFYGDIGQVKVATRKDCTPMECVRMCHLAQQVFQLDSQVNTASVESESEEDKSFVFLIYPPGHENSFNPDHILSRVPFRSIVVGLLSHQLLLQTVGCILLEDMINESGTENQIKKSSLSGMLSCMTTSHAMQLLGCLRSSYDIACAFDSRPGLKFLIQKVARTGVAVNLYKQAGASMVFYIHTLIKICSSMPDLSRDTVLEFLGKQNTALSLPSTGEVNEGESNTAIKSVGNSNESESSPSTCQTDEESKVSLKCDEKPCVEIKLENRRSMSSKDRSGLQKHKNPCSARSAKKLNSTENRVSPGKGNPHAKVWESPDLFLPLLQAVCDELCDTYINILLDTEGTSCADRMAEQQLFFIIAQADDLPISTKKKKISQPALTDTDGDAHIKASNVTTETVSVDGNLEEEEDHTMIQESLAEEHTLPPNSPIKSKKEMRFDQESKVYNLATDKLIKNLMTEYKKRKNQHAMPNFVRMAKKKETIKVKKKSSTSGDPVDEVIEQQRKSSIMKDSEAHIQSWTELLCSILALFQQLPNEKFQTLLPTVFNCVNHLICHAENMRLREALASWLHRVGQLYYLIPHEGKLQNTAHSWTAATPSHST</sequence>
<dbReference type="InterPro" id="IPR015403">
    <property type="entry name" value="Mon2/Sec7/BIG1-like_HDS"/>
</dbReference>
<feature type="compositionally biased region" description="Basic and acidic residues" evidence="1">
    <location>
        <begin position="1915"/>
        <end position="1927"/>
    </location>
</feature>
<feature type="region of interest" description="Disordered" evidence="1">
    <location>
        <begin position="1915"/>
        <end position="1959"/>
    </location>
</feature>
<comment type="caution">
    <text evidence="5">The sequence shown here is derived from an EMBL/GenBank/DDBJ whole genome shotgun (WGS) entry which is preliminary data.</text>
</comment>
<feature type="domain" description="Mon2/Sec7/BIG1-like HDS" evidence="2">
    <location>
        <begin position="1162"/>
        <end position="1224"/>
    </location>
</feature>
<feature type="domain" description="Mon2/Sec7/BIG1-like dimerisation and cyclophilin-binding" evidence="3">
    <location>
        <begin position="12"/>
        <end position="166"/>
    </location>
</feature>
<feature type="compositionally biased region" description="Polar residues" evidence="1">
    <location>
        <begin position="1860"/>
        <end position="1893"/>
    </location>
</feature>
<dbReference type="Pfam" id="PF20252">
    <property type="entry name" value="BIG2_C"/>
    <property type="match status" value="1"/>
</dbReference>
<dbReference type="InterPro" id="IPR032629">
    <property type="entry name" value="DCB_dom"/>
</dbReference>
<name>A0ABD3X4W2_SINWO</name>
<keyword evidence="6" id="KW-1185">Reference proteome</keyword>
<evidence type="ECO:0000313" key="5">
    <source>
        <dbReference type="EMBL" id="KAL3881297.1"/>
    </source>
</evidence>
<evidence type="ECO:0000256" key="1">
    <source>
        <dbReference type="SAM" id="MobiDB-lite"/>
    </source>
</evidence>
<reference evidence="5 6" key="1">
    <citation type="submission" date="2024-11" db="EMBL/GenBank/DDBJ databases">
        <title>Chromosome-level genome assembly of the freshwater bivalve Anodonta woodiana.</title>
        <authorList>
            <person name="Chen X."/>
        </authorList>
    </citation>
    <scope>NUCLEOTIDE SEQUENCE [LARGE SCALE GENOMIC DNA]</scope>
    <source>
        <strain evidence="5">MN2024</strain>
        <tissue evidence="5">Gills</tissue>
    </source>
</reference>
<organism evidence="5 6">
    <name type="scientific">Sinanodonta woodiana</name>
    <name type="common">Chinese pond mussel</name>
    <name type="synonym">Anodonta woodiana</name>
    <dbReference type="NCBI Taxonomy" id="1069815"/>
    <lineage>
        <taxon>Eukaryota</taxon>
        <taxon>Metazoa</taxon>
        <taxon>Spiralia</taxon>
        <taxon>Lophotrochozoa</taxon>
        <taxon>Mollusca</taxon>
        <taxon>Bivalvia</taxon>
        <taxon>Autobranchia</taxon>
        <taxon>Heteroconchia</taxon>
        <taxon>Palaeoheterodonta</taxon>
        <taxon>Unionida</taxon>
        <taxon>Unionoidea</taxon>
        <taxon>Unionidae</taxon>
        <taxon>Unioninae</taxon>
        <taxon>Sinanodonta</taxon>
    </lineage>
</organism>
<evidence type="ECO:0000259" key="2">
    <source>
        <dbReference type="Pfam" id="PF09324"/>
    </source>
</evidence>
<feature type="compositionally biased region" description="Basic and acidic residues" evidence="1">
    <location>
        <begin position="1383"/>
        <end position="1428"/>
    </location>
</feature>
<proteinExistence type="predicted"/>
<evidence type="ECO:0000259" key="3">
    <source>
        <dbReference type="Pfam" id="PF16213"/>
    </source>
</evidence>
<accession>A0ABD3X4W2</accession>
<feature type="compositionally biased region" description="Basic and acidic residues" evidence="1">
    <location>
        <begin position="493"/>
        <end position="508"/>
    </location>
</feature>
<dbReference type="InterPro" id="IPR046455">
    <property type="entry name" value="Sec7/BIG1-like_C"/>
</dbReference>
<gene>
    <name evidence="5" type="ORF">ACJMK2_027752</name>
</gene>
<dbReference type="EMBL" id="JBJQND010000003">
    <property type="protein sequence ID" value="KAL3881297.1"/>
    <property type="molecule type" value="Genomic_DNA"/>
</dbReference>
<feature type="domain" description="Sec7/BIG1-like C-terminal" evidence="4">
    <location>
        <begin position="1739"/>
        <end position="1842"/>
    </location>
</feature>
<protein>
    <recommendedName>
        <fullName evidence="7">Brefeldin A-inhibited guanine nucleotide-exchange protein 3</fullName>
    </recommendedName>
</protein>